<evidence type="ECO:0000313" key="2">
    <source>
        <dbReference type="EMBL" id="MCP8352110.1"/>
    </source>
</evidence>
<evidence type="ECO:0000256" key="1">
    <source>
        <dbReference type="SAM" id="Phobius"/>
    </source>
</evidence>
<keyword evidence="1" id="KW-0812">Transmembrane</keyword>
<feature type="transmembrane region" description="Helical" evidence="1">
    <location>
        <begin position="6"/>
        <end position="27"/>
    </location>
</feature>
<dbReference type="Proteomes" id="UP001320768">
    <property type="component" value="Unassembled WGS sequence"/>
</dbReference>
<organism evidence="2 3">
    <name type="scientific">Candidatus Synchoanobacter obligatus</name>
    <dbReference type="NCBI Taxonomy" id="2919597"/>
    <lineage>
        <taxon>Bacteria</taxon>
        <taxon>Pseudomonadati</taxon>
        <taxon>Pseudomonadota</taxon>
        <taxon>Gammaproteobacteria</taxon>
        <taxon>Candidatus Comchoanobacterales</taxon>
        <taxon>Candidatus Comchoanobacteraceae</taxon>
        <taxon>Candidatus Synchoanobacter</taxon>
    </lineage>
</organism>
<evidence type="ECO:0008006" key="4">
    <source>
        <dbReference type="Google" id="ProtNLM"/>
    </source>
</evidence>
<dbReference type="RefSeq" id="WP_258569220.1">
    <property type="nucleotide sequence ID" value="NZ_JAKUDN010000002.1"/>
</dbReference>
<reference evidence="2 3" key="1">
    <citation type="journal article" date="2022" name="Nat. Microbiol.">
        <title>The microbiome of a bacterivorous marine choanoflagellate contains a resource-demanding obligate bacterial associate.</title>
        <authorList>
            <person name="Needham D.M."/>
            <person name="Poirier C."/>
            <person name="Bachy C."/>
            <person name="George E.E."/>
            <person name="Wilken S."/>
            <person name="Yung C.C.M."/>
            <person name="Limardo A.J."/>
            <person name="Morando M."/>
            <person name="Sudek L."/>
            <person name="Malmstrom R.R."/>
            <person name="Keeling P.J."/>
            <person name="Santoro A.E."/>
            <person name="Worden A.Z."/>
        </authorList>
    </citation>
    <scope>NUCLEOTIDE SEQUENCE [LARGE SCALE GENOMIC DNA]</scope>
    <source>
        <strain evidence="2 3">Comchoano-2</strain>
    </source>
</reference>
<keyword evidence="3" id="KW-1185">Reference proteome</keyword>
<protein>
    <recommendedName>
        <fullName evidence="4">Transmembrane cytochrome oxidase associated protein</fullName>
    </recommendedName>
</protein>
<proteinExistence type="predicted"/>
<dbReference type="EMBL" id="JAKUDN010000002">
    <property type="protein sequence ID" value="MCP8352110.1"/>
    <property type="molecule type" value="Genomic_DNA"/>
</dbReference>
<accession>A0ABT1L5V5</accession>
<gene>
    <name evidence="2" type="ORF">MKS91_02265</name>
</gene>
<keyword evidence="1" id="KW-1133">Transmembrane helix</keyword>
<keyword evidence="1" id="KW-0472">Membrane</keyword>
<evidence type="ECO:0000313" key="3">
    <source>
        <dbReference type="Proteomes" id="UP001320768"/>
    </source>
</evidence>
<comment type="caution">
    <text evidence="2">The sequence shown here is derived from an EMBL/GenBank/DDBJ whole genome shotgun (WGS) entry which is preliminary data.</text>
</comment>
<name>A0ABT1L5V5_9GAMM</name>
<sequence>MKTNHYKLYLIATLFTLPAFMALVLNLSHYTGKLQNQGTWLENETTLTEIMLTPPQKDQYYWHIILPCENQCPEHSLMKAGLSTLNTKSQMAQLHTLSSDQLTLYGQDHISTNLIYLADPQQILTLKYQRSQISDLIQDLKRLLKPMEKR</sequence>